<feature type="region of interest" description="Disordered" evidence="6">
    <location>
        <begin position="271"/>
        <end position="298"/>
    </location>
</feature>
<dbReference type="Proteomes" id="UP001604277">
    <property type="component" value="Unassembled WGS sequence"/>
</dbReference>
<dbReference type="AlphaFoldDB" id="A0ABD1P2Z2"/>
<evidence type="ECO:0000256" key="1">
    <source>
        <dbReference type="ARBA" id="ARBA00022618"/>
    </source>
</evidence>
<accession>A0ABD1P2Z2</accession>
<sequence>MADKPSISPCQQISRDAADMHLQGELHSFKPKWYFTREELDRSPSRKDGISREQESHLRQLYCSYLQELGVELKAPQVTIATAMMLCHRFYMHQSHTKNHWQTVANSSMFLASKAEDTPCRLKDIVVMSYKLMYRWDPSASQRIREREIYDKQKELILTGERILLVTVAFDLNIEHPYKPLVAALKKLKISHEVVKVAWNFVNDWVRTTLCLQYKPHYIAAGSLYLAVKFQKMKLPSENGNAWWMQFDISPKKLEEVIQHMLGLLGNNTKQALPSSVSGKSEPKPVTGKGKSNSAESCISSDSVVRQDSSKISLANAGALPKSAIAECNQKQPCGDAHDTITNTEHCQISESGSANSFVEECENELIMGDSGQKSACTIASVGENYQKIDITMAPGSAESYISSGSVVSQDSRKIPLANAGVRSDSAIAKCNHKRPSPDVNVTKTEQCRVGVSGSVNSVIEDGDHEPVTGDSGQKSGSKIVSVEESYRKIDVTRIRERIKRRKLESLTGKKSIGTMDKEMVDSEAWIERELEKDIELFSAHSEKRKRG</sequence>
<dbReference type="InterPro" id="IPR043198">
    <property type="entry name" value="Cyclin/Ssn8"/>
</dbReference>
<dbReference type="Pfam" id="PF00134">
    <property type="entry name" value="Cyclin_N"/>
    <property type="match status" value="1"/>
</dbReference>
<protein>
    <submittedName>
        <fullName evidence="8">Cyclin-T1-3-like</fullName>
    </submittedName>
</protein>
<feature type="domain" description="Cyclin-like" evidence="7">
    <location>
        <begin position="179"/>
        <end position="263"/>
    </location>
</feature>
<keyword evidence="3" id="KW-0131">Cell cycle</keyword>
<keyword evidence="1" id="KW-0132">Cell division</keyword>
<dbReference type="InterPro" id="IPR036915">
    <property type="entry name" value="Cyclin-like_sf"/>
</dbReference>
<dbReference type="PANTHER" id="PTHR10026">
    <property type="entry name" value="CYCLIN"/>
    <property type="match status" value="1"/>
</dbReference>
<dbReference type="SUPFAM" id="SSF47954">
    <property type="entry name" value="Cyclin-like"/>
    <property type="match status" value="2"/>
</dbReference>
<feature type="region of interest" description="Disordered" evidence="6">
    <location>
        <begin position="457"/>
        <end position="480"/>
    </location>
</feature>
<dbReference type="InterPro" id="IPR006671">
    <property type="entry name" value="Cyclin_N"/>
</dbReference>
<dbReference type="EMBL" id="JBFOLJ010000017">
    <property type="protein sequence ID" value="KAL2468320.1"/>
    <property type="molecule type" value="Genomic_DNA"/>
</dbReference>
<comment type="similarity">
    <text evidence="4">Belongs to the cyclin family. Cyclin T subfamily.</text>
</comment>
<evidence type="ECO:0000256" key="5">
    <source>
        <dbReference type="RuleBase" id="RU000383"/>
    </source>
</evidence>
<feature type="domain" description="Cyclin-like" evidence="7">
    <location>
        <begin position="64"/>
        <end position="166"/>
    </location>
</feature>
<dbReference type="Gene3D" id="1.10.472.10">
    <property type="entry name" value="Cyclin-like"/>
    <property type="match status" value="2"/>
</dbReference>
<evidence type="ECO:0000313" key="9">
    <source>
        <dbReference type="EMBL" id="KAL2468320.1"/>
    </source>
</evidence>
<evidence type="ECO:0000256" key="3">
    <source>
        <dbReference type="ARBA" id="ARBA00023306"/>
    </source>
</evidence>
<evidence type="ECO:0000313" key="10">
    <source>
        <dbReference type="Proteomes" id="UP001604277"/>
    </source>
</evidence>
<evidence type="ECO:0000256" key="4">
    <source>
        <dbReference type="ARBA" id="ARBA00061204"/>
    </source>
</evidence>
<evidence type="ECO:0000259" key="7">
    <source>
        <dbReference type="SMART" id="SM00385"/>
    </source>
</evidence>
<evidence type="ECO:0000313" key="8">
    <source>
        <dbReference type="EMBL" id="KAL2458062.1"/>
    </source>
</evidence>
<evidence type="ECO:0000256" key="2">
    <source>
        <dbReference type="ARBA" id="ARBA00023127"/>
    </source>
</evidence>
<dbReference type="FunFam" id="1.10.472.10:FF:000081">
    <property type="entry name" value="Cyclin family protein"/>
    <property type="match status" value="1"/>
</dbReference>
<proteinExistence type="inferred from homology"/>
<dbReference type="InterPro" id="IPR013763">
    <property type="entry name" value="Cyclin-like_dom"/>
</dbReference>
<reference evidence="8" key="1">
    <citation type="submission" date="2024-07" db="EMBL/GenBank/DDBJ databases">
        <title>Two chromosome-level genome assemblies of Korean endemic species Abeliophyllum distichum and Forsythia ovata (Oleaceae).</title>
        <authorList>
            <person name="Mun J.H."/>
        </authorList>
    </citation>
    <scope>NUCLEOTIDE SEQUENCE</scope>
    <source>
        <strain evidence="8">KNKB202402200001</strain>
        <tissue evidence="8">Leaf</tissue>
    </source>
</reference>
<dbReference type="GO" id="GO:0051301">
    <property type="term" value="P:cell division"/>
    <property type="evidence" value="ECO:0007669"/>
    <property type="project" value="UniProtKB-KW"/>
</dbReference>
<evidence type="ECO:0000256" key="6">
    <source>
        <dbReference type="SAM" id="MobiDB-lite"/>
    </source>
</evidence>
<dbReference type="SMART" id="SM00385">
    <property type="entry name" value="CYCLIN"/>
    <property type="match status" value="2"/>
</dbReference>
<comment type="caution">
    <text evidence="8">The sequence shown here is derived from an EMBL/GenBank/DDBJ whole genome shotgun (WGS) entry which is preliminary data.</text>
</comment>
<dbReference type="EMBL" id="JBFOLJ010000032">
    <property type="protein sequence ID" value="KAL2458062.1"/>
    <property type="molecule type" value="Genomic_DNA"/>
</dbReference>
<organism evidence="8 10">
    <name type="scientific">Forsythia ovata</name>
    <dbReference type="NCBI Taxonomy" id="205694"/>
    <lineage>
        <taxon>Eukaryota</taxon>
        <taxon>Viridiplantae</taxon>
        <taxon>Streptophyta</taxon>
        <taxon>Embryophyta</taxon>
        <taxon>Tracheophyta</taxon>
        <taxon>Spermatophyta</taxon>
        <taxon>Magnoliopsida</taxon>
        <taxon>eudicotyledons</taxon>
        <taxon>Gunneridae</taxon>
        <taxon>Pentapetalae</taxon>
        <taxon>asterids</taxon>
        <taxon>lamiids</taxon>
        <taxon>Lamiales</taxon>
        <taxon>Oleaceae</taxon>
        <taxon>Forsythieae</taxon>
        <taxon>Forsythia</taxon>
    </lineage>
</organism>
<dbReference type="CDD" id="cd20588">
    <property type="entry name" value="CYCLIN_AcCycT_rpt2"/>
    <property type="match status" value="1"/>
</dbReference>
<keyword evidence="2 5" id="KW-0195">Cyclin</keyword>
<gene>
    <name evidence="9" type="ORF">Fot_51845</name>
    <name evidence="8" type="ORF">Fot_55920</name>
</gene>
<name>A0ABD1P2Z2_9LAMI</name>
<dbReference type="Pfam" id="PF21797">
    <property type="entry name" value="CycT2-like_C"/>
    <property type="match status" value="1"/>
</dbReference>
<reference evidence="10" key="2">
    <citation type="submission" date="2024-07" db="EMBL/GenBank/DDBJ databases">
        <title>Two chromosome-level genome assemblies of Korean endemic species Abeliophyllum distichum and Forsythia ovata (Oleaceae).</title>
        <authorList>
            <person name="Jang H."/>
        </authorList>
    </citation>
    <scope>NUCLEOTIDE SEQUENCE [LARGE SCALE GENOMIC DNA]</scope>
</reference>
<keyword evidence="10" id="KW-1185">Reference proteome</keyword>